<keyword evidence="1" id="KW-0472">Membrane</keyword>
<evidence type="ECO:0000313" key="4">
    <source>
        <dbReference type="Proteomes" id="UP000257109"/>
    </source>
</evidence>
<feature type="non-terminal residue" evidence="3">
    <location>
        <position position="1"/>
    </location>
</feature>
<protein>
    <recommendedName>
        <fullName evidence="5">Transmembrane protein</fullName>
    </recommendedName>
</protein>
<feature type="transmembrane region" description="Helical" evidence="1">
    <location>
        <begin position="83"/>
        <end position="103"/>
    </location>
</feature>
<evidence type="ECO:0008006" key="5">
    <source>
        <dbReference type="Google" id="ProtNLM"/>
    </source>
</evidence>
<organism evidence="3 4">
    <name type="scientific">Mucuna pruriens</name>
    <name type="common">Velvet bean</name>
    <name type="synonym">Dolichos pruriens</name>
    <dbReference type="NCBI Taxonomy" id="157652"/>
    <lineage>
        <taxon>Eukaryota</taxon>
        <taxon>Viridiplantae</taxon>
        <taxon>Streptophyta</taxon>
        <taxon>Embryophyta</taxon>
        <taxon>Tracheophyta</taxon>
        <taxon>Spermatophyta</taxon>
        <taxon>Magnoliopsida</taxon>
        <taxon>eudicotyledons</taxon>
        <taxon>Gunneridae</taxon>
        <taxon>Pentapetalae</taxon>
        <taxon>rosids</taxon>
        <taxon>fabids</taxon>
        <taxon>Fabales</taxon>
        <taxon>Fabaceae</taxon>
        <taxon>Papilionoideae</taxon>
        <taxon>50 kb inversion clade</taxon>
        <taxon>NPAAA clade</taxon>
        <taxon>indigoferoid/millettioid clade</taxon>
        <taxon>Phaseoleae</taxon>
        <taxon>Mucuna</taxon>
    </lineage>
</organism>
<evidence type="ECO:0000256" key="1">
    <source>
        <dbReference type="SAM" id="Phobius"/>
    </source>
</evidence>
<proteinExistence type="predicted"/>
<dbReference type="EMBL" id="QJKJ01005896">
    <property type="protein sequence ID" value="RDX88607.1"/>
    <property type="molecule type" value="Genomic_DNA"/>
</dbReference>
<keyword evidence="1" id="KW-0812">Transmembrane</keyword>
<sequence length="181" mass="19126">MLGQTHTMMVLNFILALILVVAVVHVEPNLGGRVLNMKDQVSLVTLGKGPVPPSGPSGCTYVPGSGGRLPCEANEHNSSFQTYTMRVINFILALILVVAVVHVEPNLGGRVLNMKDQVILVSLDKGPVPPSGPSGCTYIPGSGGTHCHGKEMNVAGNSQHHSGETYPRLVLPFGVETINQD</sequence>
<dbReference type="OrthoDB" id="1380410at2759"/>
<name>A0A371GDI5_MUCPR</name>
<dbReference type="Proteomes" id="UP000257109">
    <property type="component" value="Unassembled WGS sequence"/>
</dbReference>
<gene>
    <name evidence="3" type="ORF">CR513_29787</name>
</gene>
<evidence type="ECO:0000256" key="2">
    <source>
        <dbReference type="SAM" id="SignalP"/>
    </source>
</evidence>
<dbReference type="PANTHER" id="PTHR33592">
    <property type="entry name" value="TRANSMEMBRANE PROTEIN"/>
    <property type="match status" value="1"/>
</dbReference>
<feature type="signal peptide" evidence="2">
    <location>
        <begin position="1"/>
        <end position="26"/>
    </location>
</feature>
<comment type="caution">
    <text evidence="3">The sequence shown here is derived from an EMBL/GenBank/DDBJ whole genome shotgun (WGS) entry which is preliminary data.</text>
</comment>
<keyword evidence="1" id="KW-1133">Transmembrane helix</keyword>
<keyword evidence="2" id="KW-0732">Signal</keyword>
<keyword evidence="4" id="KW-1185">Reference proteome</keyword>
<dbReference type="PANTHER" id="PTHR33592:SF5">
    <property type="entry name" value="TRANSMEMBRANE PROTEIN"/>
    <property type="match status" value="1"/>
</dbReference>
<feature type="chain" id="PRO_5016579953" description="Transmembrane protein" evidence="2">
    <location>
        <begin position="27"/>
        <end position="181"/>
    </location>
</feature>
<reference evidence="3" key="1">
    <citation type="submission" date="2018-05" db="EMBL/GenBank/DDBJ databases">
        <title>Draft genome of Mucuna pruriens seed.</title>
        <authorList>
            <person name="Nnadi N.E."/>
            <person name="Vos R."/>
            <person name="Hasami M.H."/>
            <person name="Devisetty U.K."/>
            <person name="Aguiy J.C."/>
        </authorList>
    </citation>
    <scope>NUCLEOTIDE SEQUENCE [LARGE SCALE GENOMIC DNA]</scope>
    <source>
        <strain evidence="3">JCA_2017</strain>
    </source>
</reference>
<accession>A0A371GDI5</accession>
<dbReference type="AlphaFoldDB" id="A0A371GDI5"/>
<evidence type="ECO:0000313" key="3">
    <source>
        <dbReference type="EMBL" id="RDX88607.1"/>
    </source>
</evidence>